<dbReference type="Pfam" id="PF07670">
    <property type="entry name" value="Gate"/>
    <property type="match status" value="1"/>
</dbReference>
<feature type="transmembrane region" description="Helical" evidence="1">
    <location>
        <begin position="43"/>
        <end position="63"/>
    </location>
</feature>
<evidence type="ECO:0000259" key="2">
    <source>
        <dbReference type="Pfam" id="PF07670"/>
    </source>
</evidence>
<keyword evidence="1" id="KW-0812">Transmembrane</keyword>
<accession>A0A1I1YZG9</accession>
<feature type="transmembrane region" description="Helical" evidence="1">
    <location>
        <begin position="392"/>
        <end position="413"/>
    </location>
</feature>
<gene>
    <name evidence="3" type="ORF">SAMN05216245_10378</name>
</gene>
<feature type="transmembrane region" description="Helical" evidence="1">
    <location>
        <begin position="425"/>
        <end position="446"/>
    </location>
</feature>
<feature type="transmembrane region" description="Helical" evidence="1">
    <location>
        <begin position="207"/>
        <end position="229"/>
    </location>
</feature>
<feature type="transmembrane region" description="Helical" evidence="1">
    <location>
        <begin position="123"/>
        <end position="148"/>
    </location>
</feature>
<dbReference type="EMBL" id="FONL01000003">
    <property type="protein sequence ID" value="SFE24692.1"/>
    <property type="molecule type" value="Genomic_DNA"/>
</dbReference>
<proteinExistence type="predicted"/>
<keyword evidence="4" id="KW-1185">Reference proteome</keyword>
<dbReference type="Proteomes" id="UP000198896">
    <property type="component" value="Unassembled WGS sequence"/>
</dbReference>
<reference evidence="3 4" key="1">
    <citation type="submission" date="2016-10" db="EMBL/GenBank/DDBJ databases">
        <authorList>
            <person name="de Groot N.N."/>
        </authorList>
    </citation>
    <scope>NUCLEOTIDE SEQUENCE [LARGE SCALE GENOMIC DNA]</scope>
    <source>
        <strain evidence="3 4">DSM 9236</strain>
    </source>
</reference>
<keyword evidence="1" id="KW-1133">Transmembrane helix</keyword>
<dbReference type="AlphaFoldDB" id="A0A1I1YZG9"/>
<keyword evidence="1" id="KW-0472">Membrane</keyword>
<dbReference type="InterPro" id="IPR011642">
    <property type="entry name" value="Gate_dom"/>
</dbReference>
<feature type="domain" description="Nucleoside transporter/FeoB GTPase Gate" evidence="2">
    <location>
        <begin position="132"/>
        <end position="229"/>
    </location>
</feature>
<name>A0A1I1YZG9_9FIRM</name>
<sequence>MAGFLIPSLLGILLFMVPIKYNDNWTIVVKIMADMIGTALGDYLPLLCVAIVTISAILGVISLKRPSFITTYPVVDKTFSATPVWALIRVIGAVFIWLTYLKIDAGENDTGIIHMITMADAGGFVLTELLSVLVIIFLLAGLLLPFLLDFGLLEFIGALLTKVMRPLFTIPGRAAVDCITSWIGDGTLGVMLTANQYEDGYYSEREAAIVATTFSAVSITFSIVVLAQVKLMDYFGIYYLVVCVIGIVCALVLPRIPPLSLKKDTFLVPGKAMGEELPEGYTSSWDYGLDLACKRVAEYKGIGQFLESSLKNAAGMWFGVLPVVMCIGTLALVLALNTTVFETLGLPFMPLLNLLDIPEAAAASKTMVVGFTDMFTPSILAASTITSNMTRFIVAVVSVTQLIYLSEVGGLILGSKIPVNLPELFVLFLERTVISLIIASAFAHMIF</sequence>
<evidence type="ECO:0000256" key="1">
    <source>
        <dbReference type="SAM" id="Phobius"/>
    </source>
</evidence>
<organism evidence="3 4">
    <name type="scientific">Succiniclasticum ruminis DSM 9236</name>
    <dbReference type="NCBI Taxonomy" id="1123323"/>
    <lineage>
        <taxon>Bacteria</taxon>
        <taxon>Bacillati</taxon>
        <taxon>Bacillota</taxon>
        <taxon>Negativicutes</taxon>
        <taxon>Acidaminococcales</taxon>
        <taxon>Acidaminococcaceae</taxon>
        <taxon>Succiniclasticum</taxon>
    </lineage>
</organism>
<feature type="transmembrane region" description="Helical" evidence="1">
    <location>
        <begin position="235"/>
        <end position="253"/>
    </location>
</feature>
<feature type="transmembrane region" description="Helical" evidence="1">
    <location>
        <begin position="84"/>
        <end position="103"/>
    </location>
</feature>
<evidence type="ECO:0000313" key="3">
    <source>
        <dbReference type="EMBL" id="SFE24692.1"/>
    </source>
</evidence>
<feature type="transmembrane region" description="Helical" evidence="1">
    <location>
        <begin position="316"/>
        <end position="340"/>
    </location>
</feature>
<protein>
    <submittedName>
        <fullName evidence="3">Nucleoside recognition GATE domain-containing membrane protein YjiH</fullName>
    </submittedName>
</protein>
<evidence type="ECO:0000313" key="4">
    <source>
        <dbReference type="Proteomes" id="UP000198896"/>
    </source>
</evidence>